<dbReference type="InterPro" id="IPR006311">
    <property type="entry name" value="TAT_signal"/>
</dbReference>
<dbReference type="EMBL" id="CAJRAF010000004">
    <property type="protein sequence ID" value="CAG5018718.1"/>
    <property type="molecule type" value="Genomic_DNA"/>
</dbReference>
<keyword evidence="2" id="KW-1185">Reference proteome</keyword>
<dbReference type="RefSeq" id="WP_215242355.1">
    <property type="nucleotide sequence ID" value="NZ_CAJRAF010000004.1"/>
</dbReference>
<gene>
    <name evidence="1" type="ORF">DYBT9275_06057</name>
</gene>
<dbReference type="PROSITE" id="PS51318">
    <property type="entry name" value="TAT"/>
    <property type="match status" value="1"/>
</dbReference>
<dbReference type="AlphaFoldDB" id="A0A916JJY7"/>
<sequence>MKSSENNPRRQFIKKSAGAAASLSMLSGLFPQGFINLTGPDNEIAATGSGAAPTALKKVAFIANQYRNSAHADVIGTKLFVGIPTDDGMVAPQVQIVSVWIDQIGANDTGVRIAKMNNATLYPTIAQALTLGGDKLAVDAVIYIGEHGDYPYSRLGVKMYPRMNYLEQIFRVFDASNRSVPLFSDKHLAYSWLDSKWIYDRAQELKVPMMAGSSLPYCWRDPMLVHPLGTKITEAVAIGYASLDAYGFHVMEILQCMVERRAGGETGVASVQGLTGDAVWKAIDAGKISKELVEAACNSIKGRAEGNMRDIVKDPKAVIVRYNDGLKGAILMLDELVKTGWAYAAKAGGKTVATEFVLDNSMSYSHFSYLTLNIQKFLVTEKPQGPVERNLLTSGMIDMGIRSAVDGGKERKTPFLNIKYTAAGTEPILPVSPRPTGQSIGPWPPAGYEFIIPDSFKKK</sequence>
<dbReference type="Proteomes" id="UP000680038">
    <property type="component" value="Unassembled WGS sequence"/>
</dbReference>
<protein>
    <submittedName>
        <fullName evidence="1">Uncharacterized protein</fullName>
    </submittedName>
</protein>
<comment type="caution">
    <text evidence="1">The sequence shown here is derived from an EMBL/GenBank/DDBJ whole genome shotgun (WGS) entry which is preliminary data.</text>
</comment>
<accession>A0A916JJY7</accession>
<proteinExistence type="predicted"/>
<evidence type="ECO:0000313" key="1">
    <source>
        <dbReference type="EMBL" id="CAG5018718.1"/>
    </source>
</evidence>
<organism evidence="1 2">
    <name type="scientific">Dyadobacter helix</name>
    <dbReference type="NCBI Taxonomy" id="2822344"/>
    <lineage>
        <taxon>Bacteria</taxon>
        <taxon>Pseudomonadati</taxon>
        <taxon>Bacteroidota</taxon>
        <taxon>Cytophagia</taxon>
        <taxon>Cytophagales</taxon>
        <taxon>Spirosomataceae</taxon>
        <taxon>Dyadobacter</taxon>
    </lineage>
</organism>
<reference evidence="1" key="1">
    <citation type="submission" date="2021-04" db="EMBL/GenBank/DDBJ databases">
        <authorList>
            <person name="Rodrigo-Torres L."/>
            <person name="Arahal R. D."/>
            <person name="Lucena T."/>
        </authorList>
    </citation>
    <scope>NUCLEOTIDE SEQUENCE</scope>
    <source>
        <strain evidence="1">CECT 9275</strain>
    </source>
</reference>
<name>A0A916JJY7_9BACT</name>
<evidence type="ECO:0000313" key="2">
    <source>
        <dbReference type="Proteomes" id="UP000680038"/>
    </source>
</evidence>